<feature type="compositionally biased region" description="Polar residues" evidence="1">
    <location>
        <begin position="309"/>
        <end position="321"/>
    </location>
</feature>
<dbReference type="GeneID" id="9593453"/>
<evidence type="ECO:0000313" key="3">
    <source>
        <dbReference type="Proteomes" id="UP000007431"/>
    </source>
</evidence>
<evidence type="ECO:0000313" key="2">
    <source>
        <dbReference type="EMBL" id="EFI91758.1"/>
    </source>
</evidence>
<dbReference type="eggNOG" id="ENOG502SZTD">
    <property type="taxonomic scope" value="Eukaryota"/>
</dbReference>
<reference evidence="2 3" key="1">
    <citation type="journal article" date="2010" name="Nat. Biotechnol.">
        <title>Genome sequence of the model mushroom Schizophyllum commune.</title>
        <authorList>
            <person name="Ohm R.A."/>
            <person name="de Jong J.F."/>
            <person name="Lugones L.G."/>
            <person name="Aerts A."/>
            <person name="Kothe E."/>
            <person name="Stajich J.E."/>
            <person name="de Vries R.P."/>
            <person name="Record E."/>
            <person name="Levasseur A."/>
            <person name="Baker S.E."/>
            <person name="Bartholomew K.A."/>
            <person name="Coutinho P.M."/>
            <person name="Erdmann S."/>
            <person name="Fowler T.J."/>
            <person name="Gathman A.C."/>
            <person name="Lombard V."/>
            <person name="Henrissat B."/>
            <person name="Knabe N."/>
            <person name="Kuees U."/>
            <person name="Lilly W.W."/>
            <person name="Lindquist E."/>
            <person name="Lucas S."/>
            <person name="Magnuson J.K."/>
            <person name="Piumi F."/>
            <person name="Raudaskoski M."/>
            <person name="Salamov A."/>
            <person name="Schmutz J."/>
            <person name="Schwarze F.W.M.R."/>
            <person name="vanKuyk P.A."/>
            <person name="Horton J.S."/>
            <person name="Grigoriev I.V."/>
            <person name="Woesten H.A.B."/>
        </authorList>
    </citation>
    <scope>NUCLEOTIDE SEQUENCE [LARGE SCALE GENOMIC DNA]</scope>
    <source>
        <strain evidence="3">H4-8 / FGSC 9210</strain>
    </source>
</reference>
<organism evidence="3">
    <name type="scientific">Schizophyllum commune (strain H4-8 / FGSC 9210)</name>
    <name type="common">Split gill fungus</name>
    <dbReference type="NCBI Taxonomy" id="578458"/>
    <lineage>
        <taxon>Eukaryota</taxon>
        <taxon>Fungi</taxon>
        <taxon>Dikarya</taxon>
        <taxon>Basidiomycota</taxon>
        <taxon>Agaricomycotina</taxon>
        <taxon>Agaricomycetes</taxon>
        <taxon>Agaricomycetidae</taxon>
        <taxon>Agaricales</taxon>
        <taxon>Schizophyllaceae</taxon>
        <taxon>Schizophyllum</taxon>
    </lineage>
</organism>
<protein>
    <submittedName>
        <fullName evidence="2">Uncharacterized protein</fullName>
    </submittedName>
</protein>
<dbReference type="HOGENOM" id="CLU_708146_0_0_1"/>
<dbReference type="RefSeq" id="XP_003026661.1">
    <property type="nucleotide sequence ID" value="XM_003026615.1"/>
</dbReference>
<feature type="region of interest" description="Disordered" evidence="1">
    <location>
        <begin position="183"/>
        <end position="239"/>
    </location>
</feature>
<feature type="region of interest" description="Disordered" evidence="1">
    <location>
        <begin position="306"/>
        <end position="334"/>
    </location>
</feature>
<feature type="region of interest" description="Disordered" evidence="1">
    <location>
        <begin position="69"/>
        <end position="98"/>
    </location>
</feature>
<proteinExistence type="predicted"/>
<feature type="compositionally biased region" description="Low complexity" evidence="1">
    <location>
        <begin position="193"/>
        <end position="204"/>
    </location>
</feature>
<dbReference type="OrthoDB" id="3034829at2759"/>
<dbReference type="Proteomes" id="UP000007431">
    <property type="component" value="Unassembled WGS sequence"/>
</dbReference>
<gene>
    <name evidence="2" type="ORF">SCHCODRAFT_238349</name>
</gene>
<feature type="compositionally biased region" description="Polar residues" evidence="1">
    <location>
        <begin position="86"/>
        <end position="96"/>
    </location>
</feature>
<dbReference type="EMBL" id="GL377315">
    <property type="protein sequence ID" value="EFI91758.1"/>
    <property type="molecule type" value="Genomic_DNA"/>
</dbReference>
<dbReference type="AlphaFoldDB" id="D8QJR1"/>
<dbReference type="KEGG" id="scm:SCHCO_01193901"/>
<evidence type="ECO:0000256" key="1">
    <source>
        <dbReference type="SAM" id="MobiDB-lite"/>
    </source>
</evidence>
<keyword evidence="3" id="KW-1185">Reference proteome</keyword>
<sequence>MSAAVQVVAAPQVVFPAPPPTSNVLTPRQRAQLVRTTKKLGRILGVAPRVLDAENVPFDAVQHRHAPTGHVPTFSIGRSAAHCRSESPSSARTPQPDSAAVPVLRLALATGPHPPQLQPASPRAHSFTLVPSGRPARKGTAAVRANVAGKENAAGGKASGNALRRRKLDRLRHTLGEGVPQELIFPSGERSDSSSMSMSSGGSSLTCVTPPRATTRTSSEGMDCCDPQDGGKPPPRPSTALGMRSVTDDVLRAMCSTPDLLGASWSDAVDDEPEMGPPIWLASEMPPSWTAAAELPPAWPAWGIPSASDVESASDFPSGSGSPDRLGSPNASGLPPAWTASVDLPPAWSADYSAPPVYPTPGIPAIWCAPGFPQTTTRLDAIMESDDEEP</sequence>
<name>D8QJR1_SCHCM</name>
<dbReference type="InParanoid" id="D8QJR1"/>
<accession>D8QJR1</accession>
<dbReference type="VEuPathDB" id="FungiDB:SCHCODRAFT_01193901"/>